<dbReference type="GO" id="GO:0006355">
    <property type="term" value="P:regulation of DNA-templated transcription"/>
    <property type="evidence" value="ECO:0007669"/>
    <property type="project" value="InterPro"/>
</dbReference>
<dbReference type="SUPFAM" id="SSF48452">
    <property type="entry name" value="TPR-like"/>
    <property type="match status" value="1"/>
</dbReference>
<evidence type="ECO:0000256" key="3">
    <source>
        <dbReference type="ARBA" id="ARBA00023163"/>
    </source>
</evidence>
<accession>A0A173XLY6</accession>
<gene>
    <name evidence="5" type="primary">malT</name>
    <name evidence="5" type="ORF">ERS852478_00383</name>
</gene>
<dbReference type="InterPro" id="IPR059106">
    <property type="entry name" value="WHD_MalT"/>
</dbReference>
<evidence type="ECO:0000259" key="4">
    <source>
        <dbReference type="PROSITE" id="PS50043"/>
    </source>
</evidence>
<feature type="domain" description="HTH luxR-type" evidence="4">
    <location>
        <begin position="764"/>
        <end position="829"/>
    </location>
</feature>
<dbReference type="Proteomes" id="UP000095431">
    <property type="component" value="Unassembled WGS sequence"/>
</dbReference>
<evidence type="ECO:0000313" key="6">
    <source>
        <dbReference type="Proteomes" id="UP000095431"/>
    </source>
</evidence>
<evidence type="ECO:0000256" key="2">
    <source>
        <dbReference type="ARBA" id="ARBA00023125"/>
    </source>
</evidence>
<name>A0A173XLY6_9FIRM</name>
<dbReference type="Gene3D" id="1.10.10.10">
    <property type="entry name" value="Winged helix-like DNA-binding domain superfamily/Winged helix DNA-binding domain"/>
    <property type="match status" value="1"/>
</dbReference>
<dbReference type="EMBL" id="CYZN01000002">
    <property type="protein sequence ID" value="CUN52942.1"/>
    <property type="molecule type" value="Genomic_DNA"/>
</dbReference>
<organism evidence="5 6">
    <name type="scientific">Blautia wexlerae</name>
    <dbReference type="NCBI Taxonomy" id="418240"/>
    <lineage>
        <taxon>Bacteria</taxon>
        <taxon>Bacillati</taxon>
        <taxon>Bacillota</taxon>
        <taxon>Clostridia</taxon>
        <taxon>Lachnospirales</taxon>
        <taxon>Lachnospiraceae</taxon>
        <taxon>Blautia</taxon>
    </lineage>
</organism>
<dbReference type="InterPro" id="IPR036388">
    <property type="entry name" value="WH-like_DNA-bd_sf"/>
</dbReference>
<dbReference type="PANTHER" id="PTHR44688">
    <property type="entry name" value="DNA-BINDING TRANSCRIPTIONAL ACTIVATOR DEVR_DOSR"/>
    <property type="match status" value="1"/>
</dbReference>
<keyword evidence="1" id="KW-0805">Transcription regulation</keyword>
<dbReference type="InterPro" id="IPR011990">
    <property type="entry name" value="TPR-like_helical_dom_sf"/>
</dbReference>
<dbReference type="PRINTS" id="PR00038">
    <property type="entry name" value="HTHLUXR"/>
</dbReference>
<sequence length="838" mass="95096">MSKKKYNLNTIYISERLQENLKPISQSAFTAVTAPMGYGKTTAINWYLDKQSKNGNSCVIRISIYSDNLSVFWQSVQKAFAFAGLDFLDNYSCPSDAASAGMLADELCYSLSGQTSYYIFIDDFHLLGEPHVADFFCMLAKRLPENIHLIVSGRNAFLSGKEILRLGKKLYQIHTRDLCLNRRELSVYTHRCGASLNEDQLNTLLYSSEGWFSAVYLNLCTFFESGHFPDHTSNIYDMFSSAMIAPLSDAQQEFLTVMGLADEFTVEMALFITGNPEAGQILSLMTRQNAFITPLPDGVSFRFHHMMKECTQRAFAMLSHEKQTDFRNRYGQWYESRGQFLQALAAYNKALNYDAALAVIQKDAGILLASLSPEKVLAFLDVCPTEILKNRPLALLVLMRRMFTWHQIPKMLELKQLLTDTIAEDNTLSEDERKNLSGECDLIMSFLMYNDITGMSVLHRQASSKMTRPAISIRKTGSWTFGSPSVLMMFHRRSGTLDAELTAMNECMPHYYRITQGHGQGAELLMNAEAAFMQGNFSDAQILLEQTYSTIASNGQHNISLCCDFLAARLSLFQEGVTFVKNPEVKRKELLPLHNMMWLNIFDSTYAYYYALIRMPEKIPALFKDHMLSTVSFLSPCRPMMEMIENQVFLSQKMYAKVIGRSETLLPVCEKMHYELVSLHVQIQTAAAYAMLGKHHDARQLLQKALGHAMPDGFLIPFVENYNYIKDVLGSINSITPEPFTDRILSLGSVYEQHCRCLSSRNSRPESLNMLNSREAEIAALITDRLSNREIAERLFLSEGTVKQYVNQIYSKLMINGDTRTKRKQLADLISSINKGLT</sequence>
<reference evidence="5 6" key="1">
    <citation type="submission" date="2015-09" db="EMBL/GenBank/DDBJ databases">
        <authorList>
            <consortium name="Pathogen Informatics"/>
        </authorList>
    </citation>
    <scope>NUCLEOTIDE SEQUENCE [LARGE SCALE GENOMIC DNA]</scope>
    <source>
        <strain evidence="5 6">2789STDY5834863</strain>
    </source>
</reference>
<dbReference type="SMART" id="SM00421">
    <property type="entry name" value="HTH_LUXR"/>
    <property type="match status" value="1"/>
</dbReference>
<dbReference type="RefSeq" id="WP_055199591.1">
    <property type="nucleotide sequence ID" value="NZ_BTHH01000001.1"/>
</dbReference>
<dbReference type="PROSITE" id="PS50043">
    <property type="entry name" value="HTH_LUXR_2"/>
    <property type="match status" value="1"/>
</dbReference>
<dbReference type="AlphaFoldDB" id="A0A173XLY6"/>
<dbReference type="InterPro" id="IPR016032">
    <property type="entry name" value="Sig_transdc_resp-reg_C-effctor"/>
</dbReference>
<proteinExistence type="predicted"/>
<dbReference type="GO" id="GO:0003677">
    <property type="term" value="F:DNA binding"/>
    <property type="evidence" value="ECO:0007669"/>
    <property type="project" value="UniProtKB-KW"/>
</dbReference>
<dbReference type="InterPro" id="IPR000792">
    <property type="entry name" value="Tscrpt_reg_LuxR_C"/>
</dbReference>
<dbReference type="InterPro" id="IPR027417">
    <property type="entry name" value="P-loop_NTPase"/>
</dbReference>
<dbReference type="eggNOG" id="COG2909">
    <property type="taxonomic scope" value="Bacteria"/>
</dbReference>
<dbReference type="CDD" id="cd06170">
    <property type="entry name" value="LuxR_C_like"/>
    <property type="match status" value="1"/>
</dbReference>
<dbReference type="Gene3D" id="3.40.50.300">
    <property type="entry name" value="P-loop containing nucleotide triphosphate hydrolases"/>
    <property type="match status" value="1"/>
</dbReference>
<dbReference type="PANTHER" id="PTHR44688:SF16">
    <property type="entry name" value="DNA-BINDING TRANSCRIPTIONAL ACTIVATOR DEVR_DOSR"/>
    <property type="match status" value="1"/>
</dbReference>
<dbReference type="Pfam" id="PF25873">
    <property type="entry name" value="WHD_MalT"/>
    <property type="match status" value="1"/>
</dbReference>
<keyword evidence="2" id="KW-0238">DNA-binding</keyword>
<dbReference type="SUPFAM" id="SSF46894">
    <property type="entry name" value="C-terminal effector domain of the bipartite response regulators"/>
    <property type="match status" value="1"/>
</dbReference>
<protein>
    <submittedName>
        <fullName evidence="5">ATP-dependent transcriptional activator malT</fullName>
    </submittedName>
</protein>
<keyword evidence="3" id="KW-0804">Transcription</keyword>
<dbReference type="SUPFAM" id="SSF52540">
    <property type="entry name" value="P-loop containing nucleoside triphosphate hydrolases"/>
    <property type="match status" value="1"/>
</dbReference>
<evidence type="ECO:0000313" key="5">
    <source>
        <dbReference type="EMBL" id="CUN52942.1"/>
    </source>
</evidence>
<evidence type="ECO:0000256" key="1">
    <source>
        <dbReference type="ARBA" id="ARBA00023015"/>
    </source>
</evidence>
<dbReference type="Pfam" id="PF00196">
    <property type="entry name" value="GerE"/>
    <property type="match status" value="1"/>
</dbReference>